<dbReference type="Proteomes" id="UP000664218">
    <property type="component" value="Unassembled WGS sequence"/>
</dbReference>
<keyword evidence="5" id="KW-1185">Reference proteome</keyword>
<dbReference type="Pfam" id="PF13420">
    <property type="entry name" value="Acetyltransf_4"/>
    <property type="match status" value="1"/>
</dbReference>
<keyword evidence="2" id="KW-0012">Acyltransferase</keyword>
<evidence type="ECO:0000313" key="5">
    <source>
        <dbReference type="Proteomes" id="UP000664218"/>
    </source>
</evidence>
<dbReference type="EMBL" id="JAFNJU010000012">
    <property type="protein sequence ID" value="MBO1266088.1"/>
    <property type="molecule type" value="Genomic_DNA"/>
</dbReference>
<reference evidence="4" key="1">
    <citation type="submission" date="2021-03" db="EMBL/GenBank/DDBJ databases">
        <title>Proteiniclasticum marinus sp. nov., isolated from tidal flat sediment.</title>
        <authorList>
            <person name="Namirimu T."/>
            <person name="Yang J.-A."/>
            <person name="Yang S.-H."/>
            <person name="Kim Y.-J."/>
            <person name="Kwon K.K."/>
        </authorList>
    </citation>
    <scope>NUCLEOTIDE SEQUENCE</scope>
    <source>
        <strain evidence="4">SCR006</strain>
    </source>
</reference>
<dbReference type="CDD" id="cd04301">
    <property type="entry name" value="NAT_SF"/>
    <property type="match status" value="1"/>
</dbReference>
<sequence length="160" mass="18462">MIREAKASDAREILGIYAHYVENTAVSFEYDVPEVSEMERRIRDNKDKYEYLVLEKDGHIAGYAYGSRFRDRKAYERTVEVSVYVHKDELKRGYGSALMKELLKRLKEKGMKTAVAVVTSENEASSRAFMAMGFTYAGHLPQVGYKLGSWHGINQYFRIL</sequence>
<keyword evidence="1" id="KW-0808">Transferase</keyword>
<dbReference type="RefSeq" id="WP_207600615.1">
    <property type="nucleotide sequence ID" value="NZ_JAFNJU010000012.1"/>
</dbReference>
<comment type="caution">
    <text evidence="4">The sequence shown here is derived from an EMBL/GenBank/DDBJ whole genome shotgun (WGS) entry which is preliminary data.</text>
</comment>
<dbReference type="PROSITE" id="PS51186">
    <property type="entry name" value="GNAT"/>
    <property type="match status" value="1"/>
</dbReference>
<dbReference type="GO" id="GO:0016747">
    <property type="term" value="F:acyltransferase activity, transferring groups other than amino-acyl groups"/>
    <property type="evidence" value="ECO:0007669"/>
    <property type="project" value="InterPro"/>
</dbReference>
<evidence type="ECO:0000313" key="4">
    <source>
        <dbReference type="EMBL" id="MBO1266088.1"/>
    </source>
</evidence>
<dbReference type="PANTHER" id="PTHR43072:SF23">
    <property type="entry name" value="UPF0039 PROTEIN C11D3.02C"/>
    <property type="match status" value="1"/>
</dbReference>
<dbReference type="SUPFAM" id="SSF55729">
    <property type="entry name" value="Acyl-CoA N-acyltransferases (Nat)"/>
    <property type="match status" value="1"/>
</dbReference>
<dbReference type="InterPro" id="IPR016181">
    <property type="entry name" value="Acyl_CoA_acyltransferase"/>
</dbReference>
<protein>
    <submittedName>
        <fullName evidence="4">N-acetyltransferase</fullName>
    </submittedName>
</protein>
<name>A0A939HCV3_9CLOT</name>
<dbReference type="PANTHER" id="PTHR43072">
    <property type="entry name" value="N-ACETYLTRANSFERASE"/>
    <property type="match status" value="1"/>
</dbReference>
<accession>A0A939HCV3</accession>
<organism evidence="4 5">
    <name type="scientific">Proteiniclasticum aestuarii</name>
    <dbReference type="NCBI Taxonomy" id="2817862"/>
    <lineage>
        <taxon>Bacteria</taxon>
        <taxon>Bacillati</taxon>
        <taxon>Bacillota</taxon>
        <taxon>Clostridia</taxon>
        <taxon>Eubacteriales</taxon>
        <taxon>Clostridiaceae</taxon>
        <taxon>Proteiniclasticum</taxon>
    </lineage>
</organism>
<feature type="domain" description="N-acetyltransferase" evidence="3">
    <location>
        <begin position="1"/>
        <end position="160"/>
    </location>
</feature>
<gene>
    <name evidence="4" type="ORF">J3A84_13710</name>
</gene>
<evidence type="ECO:0000259" key="3">
    <source>
        <dbReference type="PROSITE" id="PS51186"/>
    </source>
</evidence>
<evidence type="ECO:0000256" key="2">
    <source>
        <dbReference type="ARBA" id="ARBA00023315"/>
    </source>
</evidence>
<proteinExistence type="predicted"/>
<dbReference type="Gene3D" id="3.40.630.30">
    <property type="match status" value="1"/>
</dbReference>
<evidence type="ECO:0000256" key="1">
    <source>
        <dbReference type="ARBA" id="ARBA00022679"/>
    </source>
</evidence>
<dbReference type="AlphaFoldDB" id="A0A939HCV3"/>
<dbReference type="InterPro" id="IPR000182">
    <property type="entry name" value="GNAT_dom"/>
</dbReference>